<dbReference type="Proteomes" id="UP000265520">
    <property type="component" value="Unassembled WGS sequence"/>
</dbReference>
<evidence type="ECO:0000313" key="3">
    <source>
        <dbReference type="Proteomes" id="UP000265520"/>
    </source>
</evidence>
<comment type="caution">
    <text evidence="2">The sequence shown here is derived from an EMBL/GenBank/DDBJ whole genome shotgun (WGS) entry which is preliminary data.</text>
</comment>
<organism evidence="2 3">
    <name type="scientific">Trifolium medium</name>
    <dbReference type="NCBI Taxonomy" id="97028"/>
    <lineage>
        <taxon>Eukaryota</taxon>
        <taxon>Viridiplantae</taxon>
        <taxon>Streptophyta</taxon>
        <taxon>Embryophyta</taxon>
        <taxon>Tracheophyta</taxon>
        <taxon>Spermatophyta</taxon>
        <taxon>Magnoliopsida</taxon>
        <taxon>eudicotyledons</taxon>
        <taxon>Gunneridae</taxon>
        <taxon>Pentapetalae</taxon>
        <taxon>rosids</taxon>
        <taxon>fabids</taxon>
        <taxon>Fabales</taxon>
        <taxon>Fabaceae</taxon>
        <taxon>Papilionoideae</taxon>
        <taxon>50 kb inversion clade</taxon>
        <taxon>NPAAA clade</taxon>
        <taxon>Hologalegina</taxon>
        <taxon>IRL clade</taxon>
        <taxon>Trifolieae</taxon>
        <taxon>Trifolium</taxon>
    </lineage>
</organism>
<feature type="region of interest" description="Disordered" evidence="1">
    <location>
        <begin position="1"/>
        <end position="54"/>
    </location>
</feature>
<accession>A0A392US02</accession>
<reference evidence="2 3" key="1">
    <citation type="journal article" date="2018" name="Front. Plant Sci.">
        <title>Red Clover (Trifolium pratense) and Zigzag Clover (T. medium) - A Picture of Genomic Similarities and Differences.</title>
        <authorList>
            <person name="Dluhosova J."/>
            <person name="Istvanek J."/>
            <person name="Nedelnik J."/>
            <person name="Repkova J."/>
        </authorList>
    </citation>
    <scope>NUCLEOTIDE SEQUENCE [LARGE SCALE GENOMIC DNA]</scope>
    <source>
        <strain evidence="3">cv. 10/8</strain>
        <tissue evidence="2">Leaf</tissue>
    </source>
</reference>
<evidence type="ECO:0000313" key="2">
    <source>
        <dbReference type="EMBL" id="MCI75537.1"/>
    </source>
</evidence>
<sequence length="54" mass="6145">MQIDNTVVTDFETTPPPPPPQDPTPNRPKTNPRKRKKDANLPLQNLRSPEEKQA</sequence>
<dbReference type="AlphaFoldDB" id="A0A392US02"/>
<feature type="non-terminal residue" evidence="2">
    <location>
        <position position="54"/>
    </location>
</feature>
<proteinExistence type="predicted"/>
<keyword evidence="3" id="KW-1185">Reference proteome</keyword>
<feature type="compositionally biased region" description="Polar residues" evidence="1">
    <location>
        <begin position="1"/>
        <end position="12"/>
    </location>
</feature>
<evidence type="ECO:0000256" key="1">
    <source>
        <dbReference type="SAM" id="MobiDB-lite"/>
    </source>
</evidence>
<name>A0A392US02_9FABA</name>
<dbReference type="EMBL" id="LXQA010885178">
    <property type="protein sequence ID" value="MCI75537.1"/>
    <property type="molecule type" value="Genomic_DNA"/>
</dbReference>
<protein>
    <submittedName>
        <fullName evidence="2">Chromatin assembly factor 1 subunit FAS1-like</fullName>
    </submittedName>
</protein>
<feature type="compositionally biased region" description="Pro residues" evidence="1">
    <location>
        <begin position="14"/>
        <end position="26"/>
    </location>
</feature>